<dbReference type="GO" id="GO:0005634">
    <property type="term" value="C:nucleus"/>
    <property type="evidence" value="ECO:0007669"/>
    <property type="project" value="UniProtKB-SubCell"/>
</dbReference>
<organism evidence="7 8">
    <name type="scientific">Larinioides sclopetarius</name>
    <dbReference type="NCBI Taxonomy" id="280406"/>
    <lineage>
        <taxon>Eukaryota</taxon>
        <taxon>Metazoa</taxon>
        <taxon>Ecdysozoa</taxon>
        <taxon>Arthropoda</taxon>
        <taxon>Chelicerata</taxon>
        <taxon>Arachnida</taxon>
        <taxon>Araneae</taxon>
        <taxon>Araneomorphae</taxon>
        <taxon>Entelegynae</taxon>
        <taxon>Araneoidea</taxon>
        <taxon>Araneidae</taxon>
        <taxon>Larinioides</taxon>
    </lineage>
</organism>
<dbReference type="Gene3D" id="3.30.1740.10">
    <property type="entry name" value="Zinc finger, PARP-type"/>
    <property type="match status" value="2"/>
</dbReference>
<dbReference type="SUPFAM" id="SSF57716">
    <property type="entry name" value="Glucocorticoid receptor-like (DNA-binding domain)"/>
    <property type="match status" value="2"/>
</dbReference>
<keyword evidence="8" id="KW-1185">Reference proteome</keyword>
<name>A0AAV2AW69_9ARAC</name>
<keyword evidence="5" id="KW-0539">Nucleus</keyword>
<sequence length="190" mass="22311">MESISGRVTHSKTGTEVFKICCENLTEEDFKVFTRSELLLWLHLKCFLQSKRKISFPDIENLYSLSIQDQEEMKKKLDEADMETQKFACVSGSSKHCEVFIHYLSRNEEPCKNCSKNISKGELCISIFDDSQNNEVIHSWSHADCFIKQKQKSRFLADSISHDTWFYQFETSRQPMIEKSRRTRGSWIQT</sequence>
<evidence type="ECO:0000256" key="5">
    <source>
        <dbReference type="ARBA" id="ARBA00023242"/>
    </source>
</evidence>
<dbReference type="GO" id="GO:0003677">
    <property type="term" value="F:DNA binding"/>
    <property type="evidence" value="ECO:0007669"/>
    <property type="project" value="InterPro"/>
</dbReference>
<proteinExistence type="predicted"/>
<protein>
    <recommendedName>
        <fullName evidence="6">PARP-type domain-containing protein</fullName>
    </recommendedName>
</protein>
<keyword evidence="3" id="KW-0863">Zinc-finger</keyword>
<dbReference type="InterPro" id="IPR001510">
    <property type="entry name" value="Znf_PARP"/>
</dbReference>
<evidence type="ECO:0000313" key="8">
    <source>
        <dbReference type="Proteomes" id="UP001497382"/>
    </source>
</evidence>
<evidence type="ECO:0000256" key="4">
    <source>
        <dbReference type="ARBA" id="ARBA00022833"/>
    </source>
</evidence>
<keyword evidence="2" id="KW-0479">Metal-binding</keyword>
<comment type="subcellular location">
    <subcellularLocation>
        <location evidence="1">Nucleus</location>
    </subcellularLocation>
</comment>
<dbReference type="Proteomes" id="UP001497382">
    <property type="component" value="Unassembled WGS sequence"/>
</dbReference>
<dbReference type="PROSITE" id="PS50064">
    <property type="entry name" value="ZF_PARP_2"/>
    <property type="match status" value="2"/>
</dbReference>
<evidence type="ECO:0000256" key="1">
    <source>
        <dbReference type="ARBA" id="ARBA00004123"/>
    </source>
</evidence>
<feature type="domain" description="PARP-type" evidence="6">
    <location>
        <begin position="99"/>
        <end position="179"/>
    </location>
</feature>
<dbReference type="GO" id="GO:0008270">
    <property type="term" value="F:zinc ion binding"/>
    <property type="evidence" value="ECO:0007669"/>
    <property type="project" value="UniProtKB-KW"/>
</dbReference>
<evidence type="ECO:0000259" key="6">
    <source>
        <dbReference type="PROSITE" id="PS50064"/>
    </source>
</evidence>
<dbReference type="InterPro" id="IPR036957">
    <property type="entry name" value="Znf_PARP_sf"/>
</dbReference>
<accession>A0AAV2AW69</accession>
<dbReference type="EMBL" id="CAXIEN010000225">
    <property type="protein sequence ID" value="CAL1288102.1"/>
    <property type="molecule type" value="Genomic_DNA"/>
</dbReference>
<comment type="caution">
    <text evidence="7">The sequence shown here is derived from an EMBL/GenBank/DDBJ whole genome shotgun (WGS) entry which is preliminary data.</text>
</comment>
<evidence type="ECO:0000256" key="2">
    <source>
        <dbReference type="ARBA" id="ARBA00022723"/>
    </source>
</evidence>
<feature type="domain" description="PARP-type" evidence="6">
    <location>
        <begin position="41"/>
        <end position="81"/>
    </location>
</feature>
<evidence type="ECO:0000256" key="3">
    <source>
        <dbReference type="ARBA" id="ARBA00022771"/>
    </source>
</evidence>
<reference evidence="7 8" key="1">
    <citation type="submission" date="2024-04" db="EMBL/GenBank/DDBJ databases">
        <authorList>
            <person name="Rising A."/>
            <person name="Reimegard J."/>
            <person name="Sonavane S."/>
            <person name="Akerstrom W."/>
            <person name="Nylinder S."/>
            <person name="Hedman E."/>
            <person name="Kallberg Y."/>
        </authorList>
    </citation>
    <scope>NUCLEOTIDE SEQUENCE [LARGE SCALE GENOMIC DNA]</scope>
</reference>
<gene>
    <name evidence="7" type="ORF">LARSCL_LOCUS15160</name>
</gene>
<evidence type="ECO:0000313" key="7">
    <source>
        <dbReference type="EMBL" id="CAL1288102.1"/>
    </source>
</evidence>
<keyword evidence="4" id="KW-0862">Zinc</keyword>
<dbReference type="AlphaFoldDB" id="A0AAV2AW69"/>